<keyword evidence="1" id="KW-0812">Transmembrane</keyword>
<keyword evidence="1" id="KW-1133">Transmembrane helix</keyword>
<proteinExistence type="predicted"/>
<evidence type="ECO:0000313" key="2">
    <source>
        <dbReference type="EMBL" id="KAJ4465926.1"/>
    </source>
</evidence>
<evidence type="ECO:0000313" key="3">
    <source>
        <dbReference type="Proteomes" id="UP001150238"/>
    </source>
</evidence>
<evidence type="ECO:0000256" key="1">
    <source>
        <dbReference type="SAM" id="Phobius"/>
    </source>
</evidence>
<accession>A0A9W8ZSQ4</accession>
<dbReference type="AlphaFoldDB" id="A0A9W8ZSQ4"/>
<organism evidence="2 3">
    <name type="scientific">Lentinula lateritia</name>
    <dbReference type="NCBI Taxonomy" id="40482"/>
    <lineage>
        <taxon>Eukaryota</taxon>
        <taxon>Fungi</taxon>
        <taxon>Dikarya</taxon>
        <taxon>Basidiomycota</taxon>
        <taxon>Agaricomycotina</taxon>
        <taxon>Agaricomycetes</taxon>
        <taxon>Agaricomycetidae</taxon>
        <taxon>Agaricales</taxon>
        <taxon>Marasmiineae</taxon>
        <taxon>Omphalotaceae</taxon>
        <taxon>Lentinula</taxon>
    </lineage>
</organism>
<protein>
    <submittedName>
        <fullName evidence="2">Uncharacterized protein</fullName>
    </submittedName>
</protein>
<comment type="caution">
    <text evidence="2">The sequence shown here is derived from an EMBL/GenBank/DDBJ whole genome shotgun (WGS) entry which is preliminary data.</text>
</comment>
<feature type="transmembrane region" description="Helical" evidence="1">
    <location>
        <begin position="45"/>
        <end position="66"/>
    </location>
</feature>
<name>A0A9W8ZSQ4_9AGAR</name>
<dbReference type="Proteomes" id="UP001150238">
    <property type="component" value="Unassembled WGS sequence"/>
</dbReference>
<dbReference type="EMBL" id="JANVFS010000047">
    <property type="protein sequence ID" value="KAJ4465926.1"/>
    <property type="molecule type" value="Genomic_DNA"/>
</dbReference>
<sequence length="208" mass="24267">MASRTSFFLNLSSTLLGAPRASNNGFTKIFGLLVSRYSTRLASQAIFGVACVCFSVPLFTNLYLALRVLWIQRKINHLNQLVDHRTSMHEANKRKLERILEVKEDTRKDMEKWMEGQEDLEKTLVFIIFDRELPQCSVDNDVDFDPTSVRHEQDEELLRTCATLKEYRTKIEEKINWAEAASKELNRSTDEEEKEMKRMQGELFRLLA</sequence>
<gene>
    <name evidence="2" type="ORF">C8J55DRAFT_243855</name>
</gene>
<keyword evidence="1" id="KW-0472">Membrane</keyword>
<reference evidence="2" key="1">
    <citation type="submission" date="2022-08" db="EMBL/GenBank/DDBJ databases">
        <authorList>
            <consortium name="DOE Joint Genome Institute"/>
            <person name="Min B."/>
            <person name="Riley R."/>
            <person name="Sierra-Patev S."/>
            <person name="Naranjo-Ortiz M."/>
            <person name="Looney B."/>
            <person name="Konkel Z."/>
            <person name="Slot J.C."/>
            <person name="Sakamoto Y."/>
            <person name="Steenwyk J.L."/>
            <person name="Rokas A."/>
            <person name="Carro J."/>
            <person name="Camarero S."/>
            <person name="Ferreira P."/>
            <person name="Molpeceres G."/>
            <person name="Ruiz-Duenas F.J."/>
            <person name="Serrano A."/>
            <person name="Henrissat B."/>
            <person name="Drula E."/>
            <person name="Hughes K.W."/>
            <person name="Mata J.L."/>
            <person name="Ishikawa N.K."/>
            <person name="Vargas-Isla R."/>
            <person name="Ushijima S."/>
            <person name="Smith C.A."/>
            <person name="Ahrendt S."/>
            <person name="Andreopoulos W."/>
            <person name="He G."/>
            <person name="Labutti K."/>
            <person name="Lipzen A."/>
            <person name="Ng V."/>
            <person name="Sandor L."/>
            <person name="Barry K."/>
            <person name="Martinez A.T."/>
            <person name="Xiao Y."/>
            <person name="Gibbons J.G."/>
            <person name="Terashima K."/>
            <person name="Hibbett D.S."/>
            <person name="Grigoriev I.V."/>
        </authorList>
    </citation>
    <scope>NUCLEOTIDE SEQUENCE</scope>
    <source>
        <strain evidence="2">Sp2 HRB7682 ss15</strain>
    </source>
</reference>
<reference evidence="2" key="2">
    <citation type="journal article" date="2023" name="Proc. Natl. Acad. Sci. U.S.A.">
        <title>A global phylogenomic analysis of the shiitake genus Lentinula.</title>
        <authorList>
            <person name="Sierra-Patev S."/>
            <person name="Min B."/>
            <person name="Naranjo-Ortiz M."/>
            <person name="Looney B."/>
            <person name="Konkel Z."/>
            <person name="Slot J.C."/>
            <person name="Sakamoto Y."/>
            <person name="Steenwyk J.L."/>
            <person name="Rokas A."/>
            <person name="Carro J."/>
            <person name="Camarero S."/>
            <person name="Ferreira P."/>
            <person name="Molpeceres G."/>
            <person name="Ruiz-Duenas F.J."/>
            <person name="Serrano A."/>
            <person name="Henrissat B."/>
            <person name="Drula E."/>
            <person name="Hughes K.W."/>
            <person name="Mata J.L."/>
            <person name="Ishikawa N.K."/>
            <person name="Vargas-Isla R."/>
            <person name="Ushijima S."/>
            <person name="Smith C.A."/>
            <person name="Donoghue J."/>
            <person name="Ahrendt S."/>
            <person name="Andreopoulos W."/>
            <person name="He G."/>
            <person name="LaButti K."/>
            <person name="Lipzen A."/>
            <person name="Ng V."/>
            <person name="Riley R."/>
            <person name="Sandor L."/>
            <person name="Barry K."/>
            <person name="Martinez A.T."/>
            <person name="Xiao Y."/>
            <person name="Gibbons J.G."/>
            <person name="Terashima K."/>
            <person name="Grigoriev I.V."/>
            <person name="Hibbett D."/>
        </authorList>
    </citation>
    <scope>NUCLEOTIDE SEQUENCE</scope>
    <source>
        <strain evidence="2">Sp2 HRB7682 ss15</strain>
    </source>
</reference>